<feature type="region of interest" description="Disordered" evidence="3">
    <location>
        <begin position="985"/>
        <end position="1004"/>
    </location>
</feature>
<evidence type="ECO:0000256" key="3">
    <source>
        <dbReference type="SAM" id="MobiDB-lite"/>
    </source>
</evidence>
<feature type="compositionally biased region" description="Acidic residues" evidence="3">
    <location>
        <begin position="1882"/>
        <end position="1892"/>
    </location>
</feature>
<dbReference type="Pfam" id="PF19057">
    <property type="entry name" value="PH_19"/>
    <property type="match status" value="1"/>
</dbReference>
<dbReference type="InterPro" id="IPR035899">
    <property type="entry name" value="DBL_dom_sf"/>
</dbReference>
<dbReference type="GO" id="GO:0005737">
    <property type="term" value="C:cytoplasm"/>
    <property type="evidence" value="ECO:0007669"/>
    <property type="project" value="UniProtKB-ARBA"/>
</dbReference>
<dbReference type="CDD" id="cd00160">
    <property type="entry name" value="RhoGEF"/>
    <property type="match status" value="1"/>
</dbReference>
<dbReference type="Pfam" id="PF19056">
    <property type="entry name" value="WD40_2"/>
    <property type="match status" value="1"/>
</dbReference>
<dbReference type="Gene3D" id="2.30.29.30">
    <property type="entry name" value="Pleckstrin-homology domain (PH domain)/Phosphotyrosine-binding domain (PTB)"/>
    <property type="match status" value="1"/>
</dbReference>
<feature type="domain" description="DH" evidence="4">
    <location>
        <begin position="1254"/>
        <end position="1442"/>
    </location>
</feature>
<accession>A0A2B4T0M0</accession>
<dbReference type="OrthoDB" id="4066896at2759"/>
<evidence type="ECO:0000259" key="4">
    <source>
        <dbReference type="PROSITE" id="PS50010"/>
    </source>
</evidence>
<dbReference type="Pfam" id="PF00621">
    <property type="entry name" value="RhoGEF"/>
    <property type="match status" value="1"/>
</dbReference>
<feature type="compositionally biased region" description="Polar residues" evidence="3">
    <location>
        <begin position="402"/>
        <end position="415"/>
    </location>
</feature>
<dbReference type="PANTHER" id="PTHR12877:SF15">
    <property type="entry name" value="RHO GUANINE NUCLEOTIDE EXCHANGE FACTOR 17"/>
    <property type="match status" value="1"/>
</dbReference>
<comment type="caution">
    <text evidence="5">The sequence shown here is derived from an EMBL/GenBank/DDBJ whole genome shotgun (WGS) entry which is preliminary data.</text>
</comment>
<feature type="region of interest" description="Disordered" evidence="3">
    <location>
        <begin position="59"/>
        <end position="121"/>
    </location>
</feature>
<dbReference type="Proteomes" id="UP000225706">
    <property type="component" value="Unassembled WGS sequence"/>
</dbReference>
<name>A0A2B4T0M0_STYPI</name>
<dbReference type="GO" id="GO:0030036">
    <property type="term" value="P:actin cytoskeleton organization"/>
    <property type="evidence" value="ECO:0007669"/>
    <property type="project" value="TreeGrafter"/>
</dbReference>
<dbReference type="SMART" id="SM00325">
    <property type="entry name" value="RhoGEF"/>
    <property type="match status" value="1"/>
</dbReference>
<feature type="region of interest" description="Disordered" evidence="3">
    <location>
        <begin position="658"/>
        <end position="727"/>
    </location>
</feature>
<feature type="region of interest" description="Disordered" evidence="3">
    <location>
        <begin position="438"/>
        <end position="554"/>
    </location>
</feature>
<keyword evidence="6" id="KW-1185">Reference proteome</keyword>
<feature type="compositionally biased region" description="Polar residues" evidence="3">
    <location>
        <begin position="82"/>
        <end position="98"/>
    </location>
</feature>
<feature type="compositionally biased region" description="Basic residues" evidence="3">
    <location>
        <begin position="1904"/>
        <end position="1914"/>
    </location>
</feature>
<feature type="compositionally biased region" description="Basic and acidic residues" evidence="3">
    <location>
        <begin position="1243"/>
        <end position="1253"/>
    </location>
</feature>
<dbReference type="PROSITE" id="PS50010">
    <property type="entry name" value="DH_2"/>
    <property type="match status" value="1"/>
</dbReference>
<protein>
    <submittedName>
        <fullName evidence="5">Rho guanine nucleotide exchange factor 17</fullName>
    </submittedName>
</protein>
<feature type="compositionally biased region" description="Low complexity" evidence="3">
    <location>
        <begin position="386"/>
        <end position="395"/>
    </location>
</feature>
<feature type="compositionally biased region" description="Low complexity" evidence="3">
    <location>
        <begin position="291"/>
        <end position="305"/>
    </location>
</feature>
<feature type="compositionally biased region" description="Low complexity" evidence="3">
    <location>
        <begin position="718"/>
        <end position="727"/>
    </location>
</feature>
<dbReference type="PANTHER" id="PTHR12877">
    <property type="entry name" value="RHO GUANINE NUCLEOTIDE EXCHANGE FACTOR"/>
    <property type="match status" value="1"/>
</dbReference>
<feature type="compositionally biased region" description="Polar residues" evidence="3">
    <location>
        <begin position="185"/>
        <end position="197"/>
    </location>
</feature>
<feature type="compositionally biased region" description="Low complexity" evidence="3">
    <location>
        <begin position="2163"/>
        <end position="2180"/>
    </location>
</feature>
<dbReference type="STRING" id="50429.A0A2B4T0M0"/>
<dbReference type="GO" id="GO:0005085">
    <property type="term" value="F:guanyl-nucleotide exchange factor activity"/>
    <property type="evidence" value="ECO:0007669"/>
    <property type="project" value="UniProtKB-KW"/>
</dbReference>
<dbReference type="Gene3D" id="1.20.900.10">
    <property type="entry name" value="Dbl homology (DH) domain"/>
    <property type="match status" value="1"/>
</dbReference>
<keyword evidence="2" id="KW-0175">Coiled coil</keyword>
<reference evidence="6" key="1">
    <citation type="journal article" date="2017" name="bioRxiv">
        <title>Comparative analysis of the genomes of Stylophora pistillata and Acropora digitifera provides evidence for extensive differences between species of corals.</title>
        <authorList>
            <person name="Voolstra C.R."/>
            <person name="Li Y."/>
            <person name="Liew Y.J."/>
            <person name="Baumgarten S."/>
            <person name="Zoccola D."/>
            <person name="Flot J.-F."/>
            <person name="Tambutte S."/>
            <person name="Allemand D."/>
            <person name="Aranda M."/>
        </authorList>
    </citation>
    <scope>NUCLEOTIDE SEQUENCE [LARGE SCALE GENOMIC DNA]</scope>
</reference>
<sequence>MSSRATQFDAEKGRPGARSASQTRSRTEGRYENSREGRGSHRALIGTSDVELTEVGILHKKAYGKTSEKTQLRTSKARTHGSHVSNSTVIEGSQQSLDYASPHLSGRSTQDHSLKANSSPYASTAAERTIFMDNIPGIPANEQLTQRGDRAGRTLFPPPSVSNYGQNVTYPTGPSSDVKSLPRDPNNTSDLVFSKAPTNRHSKSTRLKSQEETEMQWNATQENSYRPRDEQRNRPAVNEFHYARTSRGRRNKDGANVVYNDVKFSGSSRQNVSRRSASISYSESPTDSQGSLTESESDISSSPDTSLKRRRRIRRKPSNKSIGSSMYGEDNTSESENQSISEFSDTNSTAHSLGKRQGQFASEERIPSSFVSYKEQRSAAANKIRSSSLTSVSSLEGAGITGDSSRIQSPLTSPKGNGIAKVRKVQIRSFTSFADSHLYNKENQPQRRRSLEEREPIKKSWGRVGTETTGREQVRVRPSLTRQGSESPSLSKSPFSLKSKPLGRKTSKDSHLSDSESKCSYEKGKENSTFDKSVSQEQEERCNSAPPAPSEIATRDFRESRLHSSLPESGLASLRSAFVPIKPSKRTHVDHQQDPSLGTPVSFADLRAEKGVLNNNDIILQPVPRHGNRPLSIVQETDEFVDLQNEDTYVAENVEKLSKKSHLARSSPIRTSQDLGRTSSPTHDDNKSKLRRLSYVRAQKNATELPNHSPDLATLQPSDIDSNSDSSPTLLENFSGVPSLRMFNAYSNNDTRKALKEFDPSDPHEIIHSTNSPVVAEGDLITFDDENGDVKEPVKKRQKKISRPKIPTILSGVAVDCTGSVQHSQGARGMVEENDISYNKELSGLFDESNSGTVVAHESGEDSTPRAASDVEENETVDALHFLGSKKLGKGLPDSLYDTKNTIFDDGSQKVPPHRRQLKKRASLPLIKTEFYHDEVNIVEEAPKLDVVQESPSLRKAETITDLSLDQMPHHLGVISYNSGDMTEFQDDKSLKSCSPPLGPVPSPSPSQISFDALSLTTSGFSETHSDQVSTGDLNAVDDLLGMDATGNMKSLDAWRSQSDPSHGTQLEDTIAEAELQAHRNSNSEPNLSGEKLKEEAEKLAKRVNGGSQGEPIPKTSVMTKGDDDDKETLLAELSPDDGCYDLDKPERRTKPVQRAKSAPAPTTPTSPRPQRIANSFAVEKAQAKLNKLSAMETIMEMPHAEPSIEKPKVEKKRSPSVEGSCTSPNSPGVPKEDKRKLSVPKEPGKSQKSKHDLRAHVLKNLVDTEMSYVQNLQFLVLSYYKALKKQENSGIVEPAQVDEMFYQIPEILLCHEFFLQQLQARVSEWHDKQKIGDIFVSSFTKCFLVDAYSAFINHFLQARAAVRVATVTRPAFVRYMEQCSREHKEKLTLQDLMIMPVQRIPRYELILKDMIKHTPHDHPDHGSLQLALGEIKTLADRMNRGEKEVDQAEREADRLRELEGTIEGMTNLVTPTRRLIRQDLVAEVKGSITKKDRCLFLFNDLLVCATVKRKANALRRGSLSIFSGSGTEFNKYKLLWKLHLDDVEIYKSSPEAQRRNSLERQLEKLDNDMSLLSRISSFADTLTIAHMALDGAIRELMNEVNRQISEKQIPLQPPTSTKLELHVTRAEDDGPEEKDFQFLFLETEIKNSWEAYFEDAKQKLAYAKDTFPPEFQYCIPINKTRSGMQYFVTVVQKVMGLNPVRRAGLFTCSSPSQVPHMLDRGNHNGSGDVWVCNSDGYVGQGCILRMGVQIQPFGSITVCMSRILCISPVPGTKFSGLEALQSESETKADTHSISMGSEKSSKANTTPKISRSGYASDEDVTGPQRIMAFDSSSEDEEGLGQESFLGGKFNDASSPFDVDGRLSPEGSSLGTIGSADGLDSSQDENVFEFEENYSSGDEIKEKGSRKHSKRRMGSSRTSEDLKDSLSDIVNFDTDEPCTVWLGTEDGWYVDNQVFISLSTGDLYIYRRQPGCAWEVGSPVMLHIGESTGVSCMTAIHGRLWCGLGCNAVIVNTTTLEVETSFNCSLDKDRSVYRMASSGMGVWISLQSSATVRLFHATRYECLADVDVAPPVHKMLQGSDAIIRQHKAACLRVTALLACKDLLWIGTSAGVVLTLPLPTITASTASLRNCPSATASFHGHTGHVRFLTAVEAPKEGGQDNTNDKSSNSTISTSSSTANAALPPGTSAGREVLIISGGDGYEDFRTSSASESAGRDDSTNHLLIWRV</sequence>
<feature type="compositionally biased region" description="Basic and acidic residues" evidence="3">
    <location>
        <begin position="506"/>
        <end position="529"/>
    </location>
</feature>
<dbReference type="SUPFAM" id="SSF48065">
    <property type="entry name" value="DBL homology domain (DH-domain)"/>
    <property type="match status" value="1"/>
</dbReference>
<evidence type="ECO:0000256" key="2">
    <source>
        <dbReference type="SAM" id="Coils"/>
    </source>
</evidence>
<keyword evidence="1" id="KW-0344">Guanine-nucleotide releasing factor</keyword>
<feature type="region of interest" description="Disordered" evidence="3">
    <location>
        <begin position="2154"/>
        <end position="2184"/>
    </location>
</feature>
<evidence type="ECO:0000313" key="6">
    <source>
        <dbReference type="Proteomes" id="UP000225706"/>
    </source>
</evidence>
<feature type="compositionally biased region" description="Basic and acidic residues" evidence="3">
    <location>
        <begin position="1121"/>
        <end position="1130"/>
    </location>
</feature>
<feature type="region of interest" description="Disordered" evidence="3">
    <location>
        <begin position="1"/>
        <end position="45"/>
    </location>
</feature>
<feature type="region of interest" description="Disordered" evidence="3">
    <location>
        <begin position="1856"/>
        <end position="1919"/>
    </location>
</feature>
<feature type="region of interest" description="Disordered" evidence="3">
    <location>
        <begin position="1783"/>
        <end position="1824"/>
    </location>
</feature>
<feature type="region of interest" description="Disordered" evidence="3">
    <location>
        <begin position="1099"/>
        <end position="1174"/>
    </location>
</feature>
<dbReference type="InterPro" id="IPR039919">
    <property type="entry name" value="ARHGEF10/ARHGEF17"/>
</dbReference>
<evidence type="ECO:0000313" key="5">
    <source>
        <dbReference type="EMBL" id="PFX34217.1"/>
    </source>
</evidence>
<feature type="region of interest" description="Disordered" evidence="3">
    <location>
        <begin position="382"/>
        <end position="418"/>
    </location>
</feature>
<feature type="compositionally biased region" description="Basic and acidic residues" evidence="3">
    <location>
        <begin position="449"/>
        <end position="458"/>
    </location>
</feature>
<dbReference type="GO" id="GO:0051496">
    <property type="term" value="P:positive regulation of stress fiber assembly"/>
    <property type="evidence" value="ECO:0007669"/>
    <property type="project" value="UniProtKB-ARBA"/>
</dbReference>
<feature type="compositionally biased region" description="Low complexity" evidence="3">
    <location>
        <begin position="485"/>
        <end position="500"/>
    </location>
</feature>
<dbReference type="SUPFAM" id="SSF50729">
    <property type="entry name" value="PH domain-like"/>
    <property type="match status" value="1"/>
</dbReference>
<feature type="compositionally biased region" description="Polar residues" evidence="3">
    <location>
        <begin position="1218"/>
        <end position="1227"/>
    </location>
</feature>
<evidence type="ECO:0000256" key="1">
    <source>
        <dbReference type="ARBA" id="ARBA00022658"/>
    </source>
</evidence>
<organism evidence="5 6">
    <name type="scientific">Stylophora pistillata</name>
    <name type="common">Smooth cauliflower coral</name>
    <dbReference type="NCBI Taxonomy" id="50429"/>
    <lineage>
        <taxon>Eukaryota</taxon>
        <taxon>Metazoa</taxon>
        <taxon>Cnidaria</taxon>
        <taxon>Anthozoa</taxon>
        <taxon>Hexacorallia</taxon>
        <taxon>Scleractinia</taxon>
        <taxon>Astrocoeniina</taxon>
        <taxon>Pocilloporidae</taxon>
        <taxon>Stylophora</taxon>
    </lineage>
</organism>
<feature type="compositionally biased region" description="Basic and acidic residues" evidence="3">
    <location>
        <begin position="25"/>
        <end position="39"/>
    </location>
</feature>
<feature type="compositionally biased region" description="Basic and acidic residues" evidence="3">
    <location>
        <begin position="1199"/>
        <end position="1216"/>
    </location>
</feature>
<dbReference type="InterPro" id="IPR011993">
    <property type="entry name" value="PH-like_dom_sf"/>
</dbReference>
<feature type="region of interest" description="Disordered" evidence="3">
    <location>
        <begin position="150"/>
        <end position="254"/>
    </location>
</feature>
<feature type="compositionally biased region" description="Polar residues" evidence="3">
    <location>
        <begin position="1792"/>
        <end position="1810"/>
    </location>
</feature>
<feature type="compositionally biased region" description="Polar residues" evidence="3">
    <location>
        <begin position="334"/>
        <end position="351"/>
    </location>
</feature>
<feature type="compositionally biased region" description="Low complexity" evidence="3">
    <location>
        <begin position="273"/>
        <end position="284"/>
    </location>
</feature>
<proteinExistence type="predicted"/>
<feature type="region of interest" description="Disordered" evidence="3">
    <location>
        <begin position="266"/>
        <end position="362"/>
    </location>
</feature>
<feature type="region of interest" description="Disordered" evidence="3">
    <location>
        <begin position="1199"/>
        <end position="1253"/>
    </location>
</feature>
<feature type="coiled-coil region" evidence="2">
    <location>
        <begin position="1432"/>
        <end position="1469"/>
    </location>
</feature>
<gene>
    <name evidence="5" type="primary">Arhgef17</name>
    <name evidence="5" type="ORF">AWC38_SpisGene840</name>
</gene>
<dbReference type="EMBL" id="LSMT01000005">
    <property type="protein sequence ID" value="PFX34217.1"/>
    <property type="molecule type" value="Genomic_DNA"/>
</dbReference>
<feature type="compositionally biased region" description="Basic residues" evidence="3">
    <location>
        <begin position="308"/>
        <end position="318"/>
    </location>
</feature>
<feature type="compositionally biased region" description="Polar residues" evidence="3">
    <location>
        <begin position="668"/>
        <end position="681"/>
    </location>
</feature>
<dbReference type="FunFam" id="1.20.900.10:FF:000003">
    <property type="entry name" value="Rho guanine nucleotide exchange factor 10 like"/>
    <property type="match status" value="1"/>
</dbReference>
<feature type="compositionally biased region" description="Polar residues" evidence="3">
    <location>
        <begin position="161"/>
        <end position="178"/>
    </location>
</feature>
<feature type="compositionally biased region" description="Polar residues" evidence="3">
    <location>
        <begin position="215"/>
        <end position="224"/>
    </location>
</feature>
<dbReference type="InterPro" id="IPR000219">
    <property type="entry name" value="DH_dom"/>
</dbReference>